<accession>A0A0U3QBL4</accession>
<keyword evidence="4" id="KW-0808">Transferase</keyword>
<name>A0A0U3QBL4_9MICC</name>
<dbReference type="InterPro" id="IPR011055">
    <property type="entry name" value="Dup_hybrid_motif"/>
</dbReference>
<evidence type="ECO:0000256" key="6">
    <source>
        <dbReference type="ARBA" id="ARBA00022777"/>
    </source>
</evidence>
<comment type="subcellular location">
    <subcellularLocation>
        <location evidence="1">Cytoplasm</location>
    </subcellularLocation>
</comment>
<dbReference type="PROSITE" id="PS51093">
    <property type="entry name" value="PTS_EIIA_TYPE_1"/>
    <property type="match status" value="1"/>
</dbReference>
<protein>
    <recommendedName>
        <fullName evidence="7">PTS EIIA type-1 domain-containing protein</fullName>
    </recommendedName>
</protein>
<dbReference type="Proteomes" id="UP000065151">
    <property type="component" value="Chromosome"/>
</dbReference>
<dbReference type="InterPro" id="IPR001127">
    <property type="entry name" value="PTS_EIIA_1_perm"/>
</dbReference>
<keyword evidence="3" id="KW-0762">Sugar transport</keyword>
<dbReference type="GO" id="GO:0016301">
    <property type="term" value="F:kinase activity"/>
    <property type="evidence" value="ECO:0007669"/>
    <property type="project" value="UniProtKB-KW"/>
</dbReference>
<dbReference type="SUPFAM" id="SSF51261">
    <property type="entry name" value="Duplicated hybrid motif"/>
    <property type="match status" value="1"/>
</dbReference>
<dbReference type="PANTHER" id="PTHR45008:SF1">
    <property type="entry name" value="PTS SYSTEM GLUCOSE-SPECIFIC EIIA COMPONENT"/>
    <property type="match status" value="1"/>
</dbReference>
<evidence type="ECO:0000313" key="8">
    <source>
        <dbReference type="EMBL" id="ALV41773.1"/>
    </source>
</evidence>
<dbReference type="RefSeq" id="WP_058930898.1">
    <property type="nucleotide sequence ID" value="NZ_CP013747.1"/>
</dbReference>
<keyword evidence="6" id="KW-0418">Kinase</keyword>
<keyword evidence="5" id="KW-0598">Phosphotransferase system</keyword>
<evidence type="ECO:0000256" key="5">
    <source>
        <dbReference type="ARBA" id="ARBA00022683"/>
    </source>
</evidence>
<dbReference type="Pfam" id="PF00358">
    <property type="entry name" value="PTS_EIIA_1"/>
    <property type="match status" value="1"/>
</dbReference>
<gene>
    <name evidence="8" type="ORF">AU252_11915</name>
</gene>
<dbReference type="GO" id="GO:0009401">
    <property type="term" value="P:phosphoenolpyruvate-dependent sugar phosphotransferase system"/>
    <property type="evidence" value="ECO:0007669"/>
    <property type="project" value="UniProtKB-KW"/>
</dbReference>
<dbReference type="InterPro" id="IPR050890">
    <property type="entry name" value="PTS_EIIA_component"/>
</dbReference>
<organism evidence="8">
    <name type="scientific">Pseudarthrobacter sulfonivorans</name>
    <dbReference type="NCBI Taxonomy" id="121292"/>
    <lineage>
        <taxon>Bacteria</taxon>
        <taxon>Bacillati</taxon>
        <taxon>Actinomycetota</taxon>
        <taxon>Actinomycetes</taxon>
        <taxon>Micrococcales</taxon>
        <taxon>Micrococcaceae</taxon>
        <taxon>Pseudarthrobacter</taxon>
    </lineage>
</organism>
<proteinExistence type="predicted"/>
<evidence type="ECO:0000256" key="2">
    <source>
        <dbReference type="ARBA" id="ARBA00022448"/>
    </source>
</evidence>
<reference evidence="8 9" key="1">
    <citation type="submission" date="2015-12" db="EMBL/GenBank/DDBJ databases">
        <authorList>
            <person name="Shamseldin A."/>
            <person name="Moawad H."/>
            <person name="Abd El-Rahim W.M."/>
            <person name="Sadowsky M.J."/>
        </authorList>
    </citation>
    <scope>NUCLEOTIDE SEQUENCE [LARGE SCALE GENOMIC DNA]</scope>
    <source>
        <strain evidence="8 9">Ar51</strain>
    </source>
</reference>
<dbReference type="AlphaFoldDB" id="A0A0U3QBL4"/>
<feature type="domain" description="PTS EIIA type-1" evidence="7">
    <location>
        <begin position="38"/>
        <end position="144"/>
    </location>
</feature>
<dbReference type="GO" id="GO:0005737">
    <property type="term" value="C:cytoplasm"/>
    <property type="evidence" value="ECO:0007669"/>
    <property type="project" value="UniProtKB-SubCell"/>
</dbReference>
<dbReference type="Gene3D" id="2.70.70.10">
    <property type="entry name" value="Glucose Permease (Domain IIA)"/>
    <property type="match status" value="1"/>
</dbReference>
<dbReference type="NCBIfam" id="TIGR00830">
    <property type="entry name" value="PTBA"/>
    <property type="match status" value="1"/>
</dbReference>
<dbReference type="EMBL" id="CP013747">
    <property type="protein sequence ID" value="ALV41773.1"/>
    <property type="molecule type" value="Genomic_DNA"/>
</dbReference>
<evidence type="ECO:0000256" key="1">
    <source>
        <dbReference type="ARBA" id="ARBA00004496"/>
    </source>
</evidence>
<dbReference type="PROSITE" id="PS00371">
    <property type="entry name" value="PTS_EIIA_TYPE_1_HIS"/>
    <property type="match status" value="1"/>
</dbReference>
<evidence type="ECO:0000313" key="9">
    <source>
        <dbReference type="Proteomes" id="UP000065151"/>
    </source>
</evidence>
<dbReference type="KEGG" id="psul:AU252_11915"/>
<keyword evidence="2" id="KW-0813">Transport</keyword>
<sequence length="171" mass="17278">MSSPDVSTPDVGTEAPTQVISVVAPLPGRLIPLNEVPDPVFAKGLVGGGAAVIPDDDAGVLTAVAPLDGRVIKVMPHAYIVQHASGPAVLVHVGIDTVGLKGEGFTVLAQKGDQVRAGDPMITVDVTLVRSKDLSMCSPVVVLDSAADAIEPPASGGRVEAGGHLFKIPGK</sequence>
<evidence type="ECO:0000259" key="7">
    <source>
        <dbReference type="PROSITE" id="PS51093"/>
    </source>
</evidence>
<evidence type="ECO:0000256" key="4">
    <source>
        <dbReference type="ARBA" id="ARBA00022679"/>
    </source>
</evidence>
<dbReference type="PANTHER" id="PTHR45008">
    <property type="entry name" value="PTS SYSTEM GLUCOSE-SPECIFIC EIIA COMPONENT"/>
    <property type="match status" value="1"/>
</dbReference>
<evidence type="ECO:0000256" key="3">
    <source>
        <dbReference type="ARBA" id="ARBA00022597"/>
    </source>
</evidence>
<dbReference type="STRING" id="121292.AU252_11915"/>